<proteinExistence type="predicted"/>
<protein>
    <submittedName>
        <fullName evidence="2">Protein kinase domain-containing protein</fullName>
    </submittedName>
</protein>
<accession>A0AC34QNH8</accession>
<dbReference type="WBParaSite" id="JU765_v2.g17872.t2">
    <property type="protein sequence ID" value="JU765_v2.g17872.t2"/>
    <property type="gene ID" value="JU765_v2.g17872"/>
</dbReference>
<evidence type="ECO:0000313" key="2">
    <source>
        <dbReference type="WBParaSite" id="JU765_v2.g17872.t2"/>
    </source>
</evidence>
<evidence type="ECO:0000313" key="1">
    <source>
        <dbReference type="Proteomes" id="UP000887576"/>
    </source>
</evidence>
<reference evidence="2" key="1">
    <citation type="submission" date="2022-11" db="UniProtKB">
        <authorList>
            <consortium name="WormBaseParasite"/>
        </authorList>
    </citation>
    <scope>IDENTIFICATION</scope>
</reference>
<organism evidence="1 2">
    <name type="scientific">Panagrolaimus sp. JU765</name>
    <dbReference type="NCBI Taxonomy" id="591449"/>
    <lineage>
        <taxon>Eukaryota</taxon>
        <taxon>Metazoa</taxon>
        <taxon>Ecdysozoa</taxon>
        <taxon>Nematoda</taxon>
        <taxon>Chromadorea</taxon>
        <taxon>Rhabditida</taxon>
        <taxon>Tylenchina</taxon>
        <taxon>Panagrolaimomorpha</taxon>
        <taxon>Panagrolaimoidea</taxon>
        <taxon>Panagrolaimidae</taxon>
        <taxon>Panagrolaimus</taxon>
    </lineage>
</organism>
<dbReference type="Proteomes" id="UP000887576">
    <property type="component" value="Unplaced"/>
</dbReference>
<name>A0AC34QNH8_9BILA</name>
<sequence length="650" mass="72116">MTSPKDNKTQTCSSANCTLFIQGQFLQGLITFQNEEIIDYGDAVSNSFKASYSTNKFFYVATDIPCHMFDQYKYVSSVLNETALSLFLQTGEIVVKIFYVNTNYTVPEPCVEGKCPDGYQCEGTVCVGPGPSTTFATVAPCELDSLSRFGSAFEQVETTISELTTVANQNQPSRILAKDSGSTTTTTQSSDLSDPNKQIVVKIFYINTNYTVPEPCVQGQCFNGYQCQDNVCVGPGPSTTFATVAPCELDSLSRFGSAFEQVETTISELTTVANQNQPSRILAQDSGSTTTTTQSSDLSDPNKPLLYAIITICVTVIVVALCCGCICIIKMRYRFSTLRINFYSRNPFRRNASPSTVVPNEYAMAPKFGSMKAVDFDKWEIQVTNLIVNKSEKLGSGAFAAVYKGYLKGKNPLLENLTFSLEMAENIGNEVAVKMLHTHSDDLSREELRKEIDFMKTLGYHPHVLNMIGCVSSIYDPLLIVEYCANGDLLTMLRKHKDYVLADGKEDCPAEADFCLEMRDLLSFAWQVSDGMVYLSLKNFIHRDVAARNILITKKMVAKVADFGLCRYTQEALYTTKGGKLPIKWMALEALKLAEFTTKSDVWSYGVLLFELFSLGDNPYPSVQPSDMIDHLLQGNRLEKPDLCPDEMQV</sequence>